<dbReference type="EMBL" id="JAACXV010000061">
    <property type="protein sequence ID" value="KAF7285084.1"/>
    <property type="molecule type" value="Genomic_DNA"/>
</dbReference>
<feature type="region of interest" description="Disordered" evidence="1">
    <location>
        <begin position="74"/>
        <end position="97"/>
    </location>
</feature>
<evidence type="ECO:0000313" key="2">
    <source>
        <dbReference type="EMBL" id="KAF7285084.1"/>
    </source>
</evidence>
<evidence type="ECO:0000256" key="1">
    <source>
        <dbReference type="SAM" id="MobiDB-lite"/>
    </source>
</evidence>
<feature type="compositionally biased region" description="Polar residues" evidence="1">
    <location>
        <begin position="88"/>
        <end position="97"/>
    </location>
</feature>
<reference evidence="2" key="1">
    <citation type="submission" date="2020-08" db="EMBL/GenBank/DDBJ databases">
        <title>Genome sequencing and assembly of the red palm weevil Rhynchophorus ferrugineus.</title>
        <authorList>
            <person name="Dias G.B."/>
            <person name="Bergman C.M."/>
            <person name="Manee M."/>
        </authorList>
    </citation>
    <scope>NUCLEOTIDE SEQUENCE</scope>
    <source>
        <strain evidence="2">AA-2017</strain>
        <tissue evidence="2">Whole larva</tissue>
    </source>
</reference>
<gene>
    <name evidence="2" type="ORF">GWI33_011935</name>
</gene>
<sequence>MQRIREVTTTDLTLGRDSVILTQNHPFQAQPTDHDLQQSPPVADRAHGPAPFPPVEAKIPTVVPFSRARHPSAFQISSLRTERHANRNSDSFTQLIK</sequence>
<proteinExistence type="predicted"/>
<dbReference type="Proteomes" id="UP000625711">
    <property type="component" value="Unassembled WGS sequence"/>
</dbReference>
<comment type="caution">
    <text evidence="2">The sequence shown here is derived from an EMBL/GenBank/DDBJ whole genome shotgun (WGS) entry which is preliminary data.</text>
</comment>
<feature type="region of interest" description="Disordered" evidence="1">
    <location>
        <begin position="24"/>
        <end position="54"/>
    </location>
</feature>
<protein>
    <submittedName>
        <fullName evidence="2">Uncharacterized protein</fullName>
    </submittedName>
</protein>
<keyword evidence="3" id="KW-1185">Reference proteome</keyword>
<name>A0A834IPS8_RHYFE</name>
<evidence type="ECO:0000313" key="3">
    <source>
        <dbReference type="Proteomes" id="UP000625711"/>
    </source>
</evidence>
<dbReference type="AlphaFoldDB" id="A0A834IPS8"/>
<organism evidence="2 3">
    <name type="scientific">Rhynchophorus ferrugineus</name>
    <name type="common">Red palm weevil</name>
    <name type="synonym">Curculio ferrugineus</name>
    <dbReference type="NCBI Taxonomy" id="354439"/>
    <lineage>
        <taxon>Eukaryota</taxon>
        <taxon>Metazoa</taxon>
        <taxon>Ecdysozoa</taxon>
        <taxon>Arthropoda</taxon>
        <taxon>Hexapoda</taxon>
        <taxon>Insecta</taxon>
        <taxon>Pterygota</taxon>
        <taxon>Neoptera</taxon>
        <taxon>Endopterygota</taxon>
        <taxon>Coleoptera</taxon>
        <taxon>Polyphaga</taxon>
        <taxon>Cucujiformia</taxon>
        <taxon>Curculionidae</taxon>
        <taxon>Dryophthorinae</taxon>
        <taxon>Rhynchophorus</taxon>
    </lineage>
</organism>
<accession>A0A834IPS8</accession>